<feature type="non-terminal residue" evidence="3">
    <location>
        <position position="1"/>
    </location>
</feature>
<feature type="compositionally biased region" description="Basic and acidic residues" evidence="2">
    <location>
        <begin position="1"/>
        <end position="12"/>
    </location>
</feature>
<keyword evidence="1" id="KW-0175">Coiled coil</keyword>
<dbReference type="AlphaFoldDB" id="A0AA88KW54"/>
<dbReference type="EMBL" id="JAVRJZ010000017">
    <property type="protein sequence ID" value="KAK2709498.1"/>
    <property type="molecule type" value="Genomic_DNA"/>
</dbReference>
<keyword evidence="4" id="KW-1185">Reference proteome</keyword>
<feature type="coiled-coil region" evidence="1">
    <location>
        <begin position="31"/>
        <end position="146"/>
    </location>
</feature>
<protein>
    <submittedName>
        <fullName evidence="3">Uncharacterized protein</fullName>
    </submittedName>
</protein>
<comment type="caution">
    <text evidence="3">The sequence shown here is derived from an EMBL/GenBank/DDBJ whole genome shotgun (WGS) entry which is preliminary data.</text>
</comment>
<gene>
    <name evidence="3" type="ORF">QYM36_013230</name>
</gene>
<proteinExistence type="predicted"/>
<evidence type="ECO:0000313" key="4">
    <source>
        <dbReference type="Proteomes" id="UP001187531"/>
    </source>
</evidence>
<reference evidence="3" key="1">
    <citation type="submission" date="2023-07" db="EMBL/GenBank/DDBJ databases">
        <title>Chromosome-level genome assembly of Artemia franciscana.</title>
        <authorList>
            <person name="Jo E."/>
        </authorList>
    </citation>
    <scope>NUCLEOTIDE SEQUENCE</scope>
    <source>
        <tissue evidence="3">Whole body</tissue>
    </source>
</reference>
<evidence type="ECO:0000256" key="2">
    <source>
        <dbReference type="SAM" id="MobiDB-lite"/>
    </source>
</evidence>
<evidence type="ECO:0000256" key="1">
    <source>
        <dbReference type="SAM" id="Coils"/>
    </source>
</evidence>
<feature type="region of interest" description="Disordered" evidence="2">
    <location>
        <begin position="1"/>
        <end position="22"/>
    </location>
</feature>
<accession>A0AA88KW54</accession>
<organism evidence="3 4">
    <name type="scientific">Artemia franciscana</name>
    <name type="common">Brine shrimp</name>
    <name type="synonym">Artemia sanfranciscana</name>
    <dbReference type="NCBI Taxonomy" id="6661"/>
    <lineage>
        <taxon>Eukaryota</taxon>
        <taxon>Metazoa</taxon>
        <taxon>Ecdysozoa</taxon>
        <taxon>Arthropoda</taxon>
        <taxon>Crustacea</taxon>
        <taxon>Branchiopoda</taxon>
        <taxon>Anostraca</taxon>
        <taxon>Artemiidae</taxon>
        <taxon>Artemia</taxon>
    </lineage>
</organism>
<dbReference type="Proteomes" id="UP001187531">
    <property type="component" value="Unassembled WGS sequence"/>
</dbReference>
<sequence length="284" mass="32523">MSRSMKTLDKKKSMQRHLSNARAPAPVTLRAQHFKAEMKNLESLRSKIEQKEQEIRDLRALIKLKQEEVSELNIRRDLSDKKLNSTLKDAELSIERLNRKLEDAEIMLARKDKEFEETIEHLQQDLKEMEIERNELKEKNLALSKRIVFESIAKGSVSSGPLVNAPIHAASITTSQTTPASSRDLNLLQSQVMSLTEALRHSRREATALRAADMKQKLAALTPIKDNLIKIVSKVCSLPDEEEDALDFCLRNCIMIILVVELAKCLRLLVEWLDPIQYVYNVLE</sequence>
<evidence type="ECO:0000313" key="3">
    <source>
        <dbReference type="EMBL" id="KAK2709498.1"/>
    </source>
</evidence>
<name>A0AA88KW54_ARTSF</name>